<organism evidence="3 4">
    <name type="scientific">Actinocatenispora sera</name>
    <dbReference type="NCBI Taxonomy" id="390989"/>
    <lineage>
        <taxon>Bacteria</taxon>
        <taxon>Bacillati</taxon>
        <taxon>Actinomycetota</taxon>
        <taxon>Actinomycetes</taxon>
        <taxon>Micromonosporales</taxon>
        <taxon>Micromonosporaceae</taxon>
        <taxon>Actinocatenispora</taxon>
    </lineage>
</organism>
<keyword evidence="1" id="KW-0238">DNA-binding</keyword>
<dbReference type="CDD" id="cd04780">
    <property type="entry name" value="HTH_MerR-like_sg5"/>
    <property type="match status" value="1"/>
</dbReference>
<evidence type="ECO:0000256" key="1">
    <source>
        <dbReference type="ARBA" id="ARBA00023125"/>
    </source>
</evidence>
<dbReference type="PROSITE" id="PS50937">
    <property type="entry name" value="HTH_MERR_2"/>
    <property type="match status" value="1"/>
</dbReference>
<dbReference type="GO" id="GO:0003677">
    <property type="term" value="F:DNA binding"/>
    <property type="evidence" value="ECO:0007669"/>
    <property type="project" value="UniProtKB-KW"/>
</dbReference>
<evidence type="ECO:0000313" key="3">
    <source>
        <dbReference type="EMBL" id="BCJ29256.1"/>
    </source>
</evidence>
<dbReference type="GO" id="GO:0003700">
    <property type="term" value="F:DNA-binding transcription factor activity"/>
    <property type="evidence" value="ECO:0007669"/>
    <property type="project" value="InterPro"/>
</dbReference>
<dbReference type="Pfam" id="PF13411">
    <property type="entry name" value="MerR_1"/>
    <property type="match status" value="1"/>
</dbReference>
<dbReference type="Proteomes" id="UP000680750">
    <property type="component" value="Chromosome"/>
</dbReference>
<dbReference type="EMBL" id="AP023354">
    <property type="protein sequence ID" value="BCJ29256.1"/>
    <property type="molecule type" value="Genomic_DNA"/>
</dbReference>
<evidence type="ECO:0000259" key="2">
    <source>
        <dbReference type="PROSITE" id="PS50937"/>
    </source>
</evidence>
<dbReference type="InterPro" id="IPR000551">
    <property type="entry name" value="MerR-type_HTH_dom"/>
</dbReference>
<accession>A0A810L4C9</accession>
<gene>
    <name evidence="3" type="ORF">Asera_33640</name>
</gene>
<dbReference type="Gene3D" id="1.10.1660.10">
    <property type="match status" value="1"/>
</dbReference>
<reference evidence="3" key="1">
    <citation type="submission" date="2020-08" db="EMBL/GenBank/DDBJ databases">
        <title>Whole genome shotgun sequence of Actinocatenispora sera NBRC 101916.</title>
        <authorList>
            <person name="Komaki H."/>
            <person name="Tamura T."/>
        </authorList>
    </citation>
    <scope>NUCLEOTIDE SEQUENCE</scope>
    <source>
        <strain evidence="3">NBRC 101916</strain>
    </source>
</reference>
<dbReference type="PRINTS" id="PR00040">
    <property type="entry name" value="HTHMERR"/>
</dbReference>
<protein>
    <submittedName>
        <fullName evidence="3">MerR family transcriptional regulator</fullName>
    </submittedName>
</protein>
<dbReference type="PANTHER" id="PTHR30204:SF98">
    <property type="entry name" value="HTH-TYPE TRANSCRIPTIONAL REGULATOR ADHR"/>
    <property type="match status" value="1"/>
</dbReference>
<dbReference type="AlphaFoldDB" id="A0A810L4C9"/>
<dbReference type="InterPro" id="IPR009061">
    <property type="entry name" value="DNA-bd_dom_put_sf"/>
</dbReference>
<dbReference type="RefSeq" id="WP_030445570.1">
    <property type="nucleotide sequence ID" value="NZ_AP023354.1"/>
</dbReference>
<proteinExistence type="predicted"/>
<dbReference type="InterPro" id="IPR047057">
    <property type="entry name" value="MerR_fam"/>
</dbReference>
<keyword evidence="4" id="KW-1185">Reference proteome</keyword>
<name>A0A810L4C9_9ACTN</name>
<evidence type="ECO:0000313" key="4">
    <source>
        <dbReference type="Proteomes" id="UP000680750"/>
    </source>
</evidence>
<feature type="domain" description="HTH merR-type" evidence="2">
    <location>
        <begin position="1"/>
        <end position="70"/>
    </location>
</feature>
<dbReference type="SMART" id="SM00422">
    <property type="entry name" value="HTH_MERR"/>
    <property type="match status" value="1"/>
</dbReference>
<dbReference type="KEGG" id="aser:Asera_33640"/>
<dbReference type="SUPFAM" id="SSF46955">
    <property type="entry name" value="Putative DNA-binding domain"/>
    <property type="match status" value="1"/>
</dbReference>
<sequence>MRIGELSKDTGIPVPTIKYYLREGLLPAGERTHANQVSYTAEHARRLRLIRAMVQVGDLPIGTVRTMLAEIDSAERPTDSMLGRLSGALVAPRSHGPHADEDEVAETAALLRRHGYTRTDSVHVQMIADVLAMLRRLGRPELAAIVDDYADLALRMAETDLATLTALEDRDNLAESMIIGSVLGEALFAALRRAAHATVSGRVFPEDKFDTSPPS</sequence>
<dbReference type="PANTHER" id="PTHR30204">
    <property type="entry name" value="REDOX-CYCLING DRUG-SENSING TRANSCRIPTIONAL ACTIVATOR SOXR"/>
    <property type="match status" value="1"/>
</dbReference>